<dbReference type="RefSeq" id="WP_157164740.1">
    <property type="nucleotide sequence ID" value="NZ_WPNZ01000003.1"/>
</dbReference>
<dbReference type="EMBL" id="WPNZ01000003">
    <property type="protein sequence ID" value="MVO84539.1"/>
    <property type="molecule type" value="Genomic_DNA"/>
</dbReference>
<sequence length="98" mass="10411">MAYIAPAGEDEGQPIGPERGVHVLVNQNHEPVFGKSAAVSIRDGFRGADIAGDATGLSIRVGHNVREHHEVFAMLVLQQVLAAKPDGADVETAETEDR</sequence>
<dbReference type="Proteomes" id="UP000483802">
    <property type="component" value="Unassembled WGS sequence"/>
</dbReference>
<organism evidence="1 2">
    <name type="scientific">Streptomyces typhae</name>
    <dbReference type="NCBI Taxonomy" id="2681492"/>
    <lineage>
        <taxon>Bacteria</taxon>
        <taxon>Bacillati</taxon>
        <taxon>Actinomycetota</taxon>
        <taxon>Actinomycetes</taxon>
        <taxon>Kitasatosporales</taxon>
        <taxon>Streptomycetaceae</taxon>
        <taxon>Streptomyces</taxon>
    </lineage>
</organism>
<dbReference type="AlphaFoldDB" id="A0A6L6WSI8"/>
<evidence type="ECO:0000313" key="1">
    <source>
        <dbReference type="EMBL" id="MVO84539.1"/>
    </source>
</evidence>
<evidence type="ECO:0000313" key="2">
    <source>
        <dbReference type="Proteomes" id="UP000483802"/>
    </source>
</evidence>
<name>A0A6L6WSI8_9ACTN</name>
<reference evidence="1 2" key="1">
    <citation type="submission" date="2019-11" db="EMBL/GenBank/DDBJ databases">
        <title>Streptomyces typhae sp. nov., a novel endophytic actinomycete isolated from the root of cattail pollen (Typha angustifolia L.).</title>
        <authorList>
            <person name="Peng C."/>
        </authorList>
    </citation>
    <scope>NUCLEOTIDE SEQUENCE [LARGE SCALE GENOMIC DNA]</scope>
    <source>
        <strain evidence="2">p1417</strain>
    </source>
</reference>
<protein>
    <submittedName>
        <fullName evidence="1">Uncharacterized protein</fullName>
    </submittedName>
</protein>
<comment type="caution">
    <text evidence="1">The sequence shown here is derived from an EMBL/GenBank/DDBJ whole genome shotgun (WGS) entry which is preliminary data.</text>
</comment>
<accession>A0A6L6WSI8</accession>
<gene>
    <name evidence="1" type="ORF">GPA10_07050</name>
</gene>
<keyword evidence="2" id="KW-1185">Reference proteome</keyword>
<proteinExistence type="predicted"/>